<reference evidence="11" key="1">
    <citation type="submission" date="2016-10" db="EMBL/GenBank/DDBJ databases">
        <authorList>
            <person name="Varghese N."/>
            <person name="Submissions S."/>
        </authorList>
    </citation>
    <scope>NUCLEOTIDE SEQUENCE [LARGE SCALE GENOMIC DNA]</scope>
    <source>
        <strain evidence="11">DSM 22329</strain>
    </source>
</reference>
<dbReference type="InterPro" id="IPR005900">
    <property type="entry name" value="6-phosphogluconolactonase_DevB"/>
</dbReference>
<evidence type="ECO:0000313" key="11">
    <source>
        <dbReference type="Proteomes" id="UP000199077"/>
    </source>
</evidence>
<feature type="region of interest" description="Disordered" evidence="8">
    <location>
        <begin position="80"/>
        <end position="128"/>
    </location>
</feature>
<proteinExistence type="inferred from homology"/>
<dbReference type="EC" id="3.1.1.31" evidence="5 7"/>
<protein>
    <recommendedName>
        <fullName evidence="6 7">6-phosphogluconolactonase</fullName>
        <shortName evidence="7">6PGL</shortName>
        <ecNumber evidence="5 7">3.1.1.31</ecNumber>
    </recommendedName>
</protein>
<dbReference type="PANTHER" id="PTHR11054">
    <property type="entry name" value="6-PHOSPHOGLUCONOLACTONASE"/>
    <property type="match status" value="1"/>
</dbReference>
<dbReference type="CDD" id="cd01400">
    <property type="entry name" value="6PGL"/>
    <property type="match status" value="1"/>
</dbReference>
<dbReference type="UniPathway" id="UPA00115">
    <property type="reaction ID" value="UER00409"/>
</dbReference>
<feature type="domain" description="Glucosamine/galactosamine-6-phosphate isomerase" evidence="9">
    <location>
        <begin position="11"/>
        <end position="232"/>
    </location>
</feature>
<comment type="function">
    <text evidence="2 7">Hydrolysis of 6-phosphogluconolactone to 6-phosphogluconate.</text>
</comment>
<evidence type="ECO:0000256" key="5">
    <source>
        <dbReference type="ARBA" id="ARBA00013198"/>
    </source>
</evidence>
<gene>
    <name evidence="7" type="primary">pgl</name>
    <name evidence="10" type="ORF">SAMN04489867_1148</name>
</gene>
<evidence type="ECO:0000256" key="3">
    <source>
        <dbReference type="ARBA" id="ARBA00004961"/>
    </source>
</evidence>
<dbReference type="InterPro" id="IPR039104">
    <property type="entry name" value="6PGL"/>
</dbReference>
<name>A0A1H0P5A9_9MICO</name>
<dbReference type="AlphaFoldDB" id="A0A1H0P5A9"/>
<keyword evidence="11" id="KW-1185">Reference proteome</keyword>
<dbReference type="GO" id="GO:0005975">
    <property type="term" value="P:carbohydrate metabolic process"/>
    <property type="evidence" value="ECO:0007669"/>
    <property type="project" value="UniProtKB-UniRule"/>
</dbReference>
<dbReference type="InterPro" id="IPR006148">
    <property type="entry name" value="Glc/Gal-6P_isomerase"/>
</dbReference>
<sequence length="244" mass="25263">MSTAPIVVVHPDKQSVADGGAARLVTTLIDLQAAGRAPHVSLTGGSLGSAIIASILEVPAHRAVDWSTVSVWWGDERYLPAGDADRNDTQNDAAGLDRLGLDPAKVHRVPGPDASSSAEDSADQYSATVRGSGGGEFDVMILGVGPDGHVASLFPGHPAQLTTDAIAVAVHDSPKPPPDRVSLTFECLGRSDRVWFLVAGADKAEAVRNGVDGAGPELSSAAQVRGIRETIWLVDRDSATELPA</sequence>
<dbReference type="InterPro" id="IPR037171">
    <property type="entry name" value="NagB/RpiA_transferase-like"/>
</dbReference>
<dbReference type="EMBL" id="LT629711">
    <property type="protein sequence ID" value="SDP00277.1"/>
    <property type="molecule type" value="Genomic_DNA"/>
</dbReference>
<comment type="pathway">
    <text evidence="3 7">Carbohydrate degradation; pentose phosphate pathway; D-ribulose 5-phosphate from D-glucose 6-phosphate (oxidative stage): step 2/3.</text>
</comment>
<organism evidence="10 11">
    <name type="scientific">Pedococcus dokdonensis</name>
    <dbReference type="NCBI Taxonomy" id="443156"/>
    <lineage>
        <taxon>Bacteria</taxon>
        <taxon>Bacillati</taxon>
        <taxon>Actinomycetota</taxon>
        <taxon>Actinomycetes</taxon>
        <taxon>Micrococcales</taxon>
        <taxon>Intrasporangiaceae</taxon>
        <taxon>Pedococcus</taxon>
    </lineage>
</organism>
<dbReference type="NCBIfam" id="TIGR01198">
    <property type="entry name" value="pgl"/>
    <property type="match status" value="1"/>
</dbReference>
<keyword evidence="7" id="KW-0378">Hydrolase</keyword>
<dbReference type="RefSeq" id="WP_091782698.1">
    <property type="nucleotide sequence ID" value="NZ_LT629711.1"/>
</dbReference>
<evidence type="ECO:0000313" key="10">
    <source>
        <dbReference type="EMBL" id="SDP00277.1"/>
    </source>
</evidence>
<evidence type="ECO:0000259" key="9">
    <source>
        <dbReference type="Pfam" id="PF01182"/>
    </source>
</evidence>
<dbReference type="Proteomes" id="UP000199077">
    <property type="component" value="Chromosome I"/>
</dbReference>
<dbReference type="GO" id="GO:0017057">
    <property type="term" value="F:6-phosphogluconolactonase activity"/>
    <property type="evidence" value="ECO:0007669"/>
    <property type="project" value="UniProtKB-UniRule"/>
</dbReference>
<evidence type="ECO:0000256" key="8">
    <source>
        <dbReference type="SAM" id="MobiDB-lite"/>
    </source>
</evidence>
<evidence type="ECO:0000256" key="6">
    <source>
        <dbReference type="ARBA" id="ARBA00020337"/>
    </source>
</evidence>
<dbReference type="OrthoDB" id="9810967at2"/>
<dbReference type="GO" id="GO:0006098">
    <property type="term" value="P:pentose-phosphate shunt"/>
    <property type="evidence" value="ECO:0007669"/>
    <property type="project" value="UniProtKB-UniPathway"/>
</dbReference>
<accession>A0A1H0P5A9</accession>
<evidence type="ECO:0000256" key="7">
    <source>
        <dbReference type="RuleBase" id="RU365095"/>
    </source>
</evidence>
<feature type="compositionally biased region" description="Basic and acidic residues" evidence="8">
    <location>
        <begin position="80"/>
        <end position="89"/>
    </location>
</feature>
<dbReference type="Pfam" id="PF01182">
    <property type="entry name" value="Glucosamine_iso"/>
    <property type="match status" value="1"/>
</dbReference>
<evidence type="ECO:0000256" key="1">
    <source>
        <dbReference type="ARBA" id="ARBA00000832"/>
    </source>
</evidence>
<dbReference type="Gene3D" id="3.40.50.1360">
    <property type="match status" value="1"/>
</dbReference>
<dbReference type="SUPFAM" id="SSF100950">
    <property type="entry name" value="NagB/RpiA/CoA transferase-like"/>
    <property type="match status" value="1"/>
</dbReference>
<comment type="catalytic activity">
    <reaction evidence="1 7">
        <text>6-phospho-D-glucono-1,5-lactone + H2O = 6-phospho-D-gluconate + H(+)</text>
        <dbReference type="Rhea" id="RHEA:12556"/>
        <dbReference type="ChEBI" id="CHEBI:15377"/>
        <dbReference type="ChEBI" id="CHEBI:15378"/>
        <dbReference type="ChEBI" id="CHEBI:57955"/>
        <dbReference type="ChEBI" id="CHEBI:58759"/>
        <dbReference type="EC" id="3.1.1.31"/>
    </reaction>
</comment>
<comment type="similarity">
    <text evidence="4 7">Belongs to the glucosamine/galactosamine-6-phosphate isomerase family. 6-phosphogluconolactonase subfamily.</text>
</comment>
<feature type="compositionally biased region" description="Low complexity" evidence="8">
    <location>
        <begin position="113"/>
        <end position="127"/>
    </location>
</feature>
<evidence type="ECO:0000256" key="2">
    <source>
        <dbReference type="ARBA" id="ARBA00002681"/>
    </source>
</evidence>
<evidence type="ECO:0000256" key="4">
    <source>
        <dbReference type="ARBA" id="ARBA00010662"/>
    </source>
</evidence>
<dbReference type="PANTHER" id="PTHR11054:SF0">
    <property type="entry name" value="6-PHOSPHOGLUCONOLACTONASE"/>
    <property type="match status" value="1"/>
</dbReference>
<dbReference type="STRING" id="443156.SAMN04489867_1148"/>